<name>A0A0F9SK01_9ZZZZ</name>
<proteinExistence type="predicted"/>
<gene>
    <name evidence="1" type="ORF">LCGC14_0442750</name>
</gene>
<dbReference type="EMBL" id="LAZR01000429">
    <property type="protein sequence ID" value="KKN69280.1"/>
    <property type="molecule type" value="Genomic_DNA"/>
</dbReference>
<organism evidence="1">
    <name type="scientific">marine sediment metagenome</name>
    <dbReference type="NCBI Taxonomy" id="412755"/>
    <lineage>
        <taxon>unclassified sequences</taxon>
        <taxon>metagenomes</taxon>
        <taxon>ecological metagenomes</taxon>
    </lineage>
</organism>
<accession>A0A0F9SK01</accession>
<protein>
    <submittedName>
        <fullName evidence="1">Uncharacterized protein</fullName>
    </submittedName>
</protein>
<reference evidence="1" key="1">
    <citation type="journal article" date="2015" name="Nature">
        <title>Complex archaea that bridge the gap between prokaryotes and eukaryotes.</title>
        <authorList>
            <person name="Spang A."/>
            <person name="Saw J.H."/>
            <person name="Jorgensen S.L."/>
            <person name="Zaremba-Niedzwiedzka K."/>
            <person name="Martijn J."/>
            <person name="Lind A.E."/>
            <person name="van Eijk R."/>
            <person name="Schleper C."/>
            <person name="Guy L."/>
            <person name="Ettema T.J."/>
        </authorList>
    </citation>
    <scope>NUCLEOTIDE SEQUENCE</scope>
</reference>
<comment type="caution">
    <text evidence="1">The sequence shown here is derived from an EMBL/GenBank/DDBJ whole genome shotgun (WGS) entry which is preliminary data.</text>
</comment>
<dbReference type="AlphaFoldDB" id="A0A0F9SK01"/>
<sequence length="67" mass="7745">MSKFSLQREIKRIRRELDEELKALGELMVSVDLAAASILHKRGYLRGMEAEFVQETYSGERKDETQG</sequence>
<evidence type="ECO:0000313" key="1">
    <source>
        <dbReference type="EMBL" id="KKN69280.1"/>
    </source>
</evidence>